<dbReference type="AlphaFoldDB" id="A0A9P0KLQ5"/>
<keyword evidence="2" id="KW-0677">Repeat</keyword>
<evidence type="ECO:0000256" key="5">
    <source>
        <dbReference type="PROSITE-ProRule" id="PRU00042"/>
    </source>
</evidence>
<dbReference type="InterPro" id="IPR050688">
    <property type="entry name" value="Zinc_finger/UBP_domain"/>
</dbReference>
<dbReference type="InterPro" id="IPR013087">
    <property type="entry name" value="Znf_C2H2_type"/>
</dbReference>
<dbReference type="PANTHER" id="PTHR24403">
    <property type="entry name" value="ZINC FINGER PROTEIN"/>
    <property type="match status" value="1"/>
</dbReference>
<reference evidence="7" key="1">
    <citation type="submission" date="2022-03" db="EMBL/GenBank/DDBJ databases">
        <authorList>
            <person name="Sayadi A."/>
        </authorList>
    </citation>
    <scope>NUCLEOTIDE SEQUENCE</scope>
</reference>
<dbReference type="Gene3D" id="3.30.160.60">
    <property type="entry name" value="Classic Zinc Finger"/>
    <property type="match status" value="3"/>
</dbReference>
<keyword evidence="3 5" id="KW-0863">Zinc-finger</keyword>
<dbReference type="Proteomes" id="UP001152888">
    <property type="component" value="Unassembled WGS sequence"/>
</dbReference>
<accession>A0A9P0KLQ5</accession>
<dbReference type="EMBL" id="CAKOFQ010006852">
    <property type="protein sequence ID" value="CAH1976883.1"/>
    <property type="molecule type" value="Genomic_DNA"/>
</dbReference>
<dbReference type="PROSITE" id="PS00028">
    <property type="entry name" value="ZINC_FINGER_C2H2_1"/>
    <property type="match status" value="2"/>
</dbReference>
<evidence type="ECO:0000256" key="3">
    <source>
        <dbReference type="ARBA" id="ARBA00022771"/>
    </source>
</evidence>
<evidence type="ECO:0000256" key="4">
    <source>
        <dbReference type="ARBA" id="ARBA00022833"/>
    </source>
</evidence>
<dbReference type="PROSITE" id="PS50157">
    <property type="entry name" value="ZINC_FINGER_C2H2_2"/>
    <property type="match status" value="1"/>
</dbReference>
<proteinExistence type="predicted"/>
<dbReference type="GO" id="GO:0045944">
    <property type="term" value="P:positive regulation of transcription by RNA polymerase II"/>
    <property type="evidence" value="ECO:0007669"/>
    <property type="project" value="TreeGrafter"/>
</dbReference>
<keyword evidence="4" id="KW-0862">Zinc</keyword>
<feature type="domain" description="C2H2-type" evidence="6">
    <location>
        <begin position="229"/>
        <end position="252"/>
    </location>
</feature>
<dbReference type="SMART" id="SM00355">
    <property type="entry name" value="ZnF_C2H2"/>
    <property type="match status" value="6"/>
</dbReference>
<protein>
    <recommendedName>
        <fullName evidence="6">C2H2-type domain-containing protein</fullName>
    </recommendedName>
</protein>
<sequence>MDEVGFQAIESDTKLFELDNTSWKLSFKCETDENTNNAVLDGIPVPEITDQIKIKQETDDYFVDELASRTAISMCTVNEHNYGKVWIKSEEEEMQDEHCLDDSNNYPVMEITEEIIIKDECNDDNIFLDATVSNSALNQKFPMKQRAVVDKKPNSESFFCKNCNYSAKYEYLLISHMKEHRNQNRKNMHGSSYKRCKHCEANFRTKASLDDHVIRKHANFVASVSNKIYECPYCEHKTTHKSNLYAHLSKHSELLFSICIHCNAKLKSTQRLNDHIVRKHPEFIASVSAKIHECKHCKFKTTMKSDWVRHIILKHSETVDDYKFNVCIHCNAKFKSARPLNDHIVKKHPEFIASVPAKNTSM</sequence>
<keyword evidence="8" id="KW-1185">Reference proteome</keyword>
<evidence type="ECO:0000256" key="1">
    <source>
        <dbReference type="ARBA" id="ARBA00022723"/>
    </source>
</evidence>
<dbReference type="Pfam" id="PF00096">
    <property type="entry name" value="zf-C2H2"/>
    <property type="match status" value="1"/>
</dbReference>
<gene>
    <name evidence="7" type="ORF">ACAOBT_LOCUS12364</name>
</gene>
<dbReference type="GO" id="GO:0005634">
    <property type="term" value="C:nucleus"/>
    <property type="evidence" value="ECO:0007669"/>
    <property type="project" value="TreeGrafter"/>
</dbReference>
<evidence type="ECO:0000259" key="6">
    <source>
        <dbReference type="PROSITE" id="PS50157"/>
    </source>
</evidence>
<evidence type="ECO:0000313" key="7">
    <source>
        <dbReference type="EMBL" id="CAH1976883.1"/>
    </source>
</evidence>
<dbReference type="OrthoDB" id="3561125at2759"/>
<dbReference type="GO" id="GO:0008270">
    <property type="term" value="F:zinc ion binding"/>
    <property type="evidence" value="ECO:0007669"/>
    <property type="project" value="UniProtKB-KW"/>
</dbReference>
<organism evidence="7 8">
    <name type="scientific">Acanthoscelides obtectus</name>
    <name type="common">Bean weevil</name>
    <name type="synonym">Bruchus obtectus</name>
    <dbReference type="NCBI Taxonomy" id="200917"/>
    <lineage>
        <taxon>Eukaryota</taxon>
        <taxon>Metazoa</taxon>
        <taxon>Ecdysozoa</taxon>
        <taxon>Arthropoda</taxon>
        <taxon>Hexapoda</taxon>
        <taxon>Insecta</taxon>
        <taxon>Pterygota</taxon>
        <taxon>Neoptera</taxon>
        <taxon>Endopterygota</taxon>
        <taxon>Coleoptera</taxon>
        <taxon>Polyphaga</taxon>
        <taxon>Cucujiformia</taxon>
        <taxon>Chrysomeloidea</taxon>
        <taxon>Chrysomelidae</taxon>
        <taxon>Bruchinae</taxon>
        <taxon>Bruchini</taxon>
        <taxon>Acanthoscelides</taxon>
    </lineage>
</organism>
<name>A0A9P0KLQ5_ACAOB</name>
<evidence type="ECO:0000313" key="8">
    <source>
        <dbReference type="Proteomes" id="UP001152888"/>
    </source>
</evidence>
<comment type="caution">
    <text evidence="7">The sequence shown here is derived from an EMBL/GenBank/DDBJ whole genome shotgun (WGS) entry which is preliminary data.</text>
</comment>
<keyword evidence="1" id="KW-0479">Metal-binding</keyword>
<evidence type="ECO:0000256" key="2">
    <source>
        <dbReference type="ARBA" id="ARBA00022737"/>
    </source>
</evidence>
<dbReference type="PANTHER" id="PTHR24403:SF67">
    <property type="entry name" value="FI01116P-RELATED"/>
    <property type="match status" value="1"/>
</dbReference>